<dbReference type="SUPFAM" id="SSF53756">
    <property type="entry name" value="UDP-Glycosyltransferase/glycogen phosphorylase"/>
    <property type="match status" value="1"/>
</dbReference>
<dbReference type="InterPro" id="IPR001296">
    <property type="entry name" value="Glyco_trans_1"/>
</dbReference>
<reference evidence="2 3" key="1">
    <citation type="submission" date="2019-02" db="EMBL/GenBank/DDBJ databases">
        <title>Pedobacter sp. RP-1-14 sp. nov., isolated from Arctic soil.</title>
        <authorList>
            <person name="Dahal R.H."/>
        </authorList>
    </citation>
    <scope>NUCLEOTIDE SEQUENCE [LARGE SCALE GENOMIC DNA]</scope>
    <source>
        <strain evidence="2 3">RP-1-14</strain>
    </source>
</reference>
<dbReference type="GO" id="GO:0016757">
    <property type="term" value="F:glycosyltransferase activity"/>
    <property type="evidence" value="ECO:0007669"/>
    <property type="project" value="InterPro"/>
</dbReference>
<dbReference type="AlphaFoldDB" id="A0A4R0NJE2"/>
<feature type="domain" description="Glycosyl transferase family 1" evidence="1">
    <location>
        <begin position="178"/>
        <end position="332"/>
    </location>
</feature>
<evidence type="ECO:0000313" key="2">
    <source>
        <dbReference type="EMBL" id="TCD00801.1"/>
    </source>
</evidence>
<organism evidence="2 3">
    <name type="scientific">Pedobacter psychroterrae</name>
    <dbReference type="NCBI Taxonomy" id="2530453"/>
    <lineage>
        <taxon>Bacteria</taxon>
        <taxon>Pseudomonadati</taxon>
        <taxon>Bacteroidota</taxon>
        <taxon>Sphingobacteriia</taxon>
        <taxon>Sphingobacteriales</taxon>
        <taxon>Sphingobacteriaceae</taxon>
        <taxon>Pedobacter</taxon>
    </lineage>
</organism>
<sequence length="360" mass="41424">MSVNKNTRLAIISTHPIQYYAPVFKLLARKTDLMVFYTKHTTFDKGFQQRILWDIPLLEGYKYTFTGKSSLKKIKSFQPDCILIYGWAHFLHFRIMRYFKGKIPIIFRGDSTLLKQQSVLKKFFKKLALQFLYRNIDKALYVGINNRAYFKQYGLKEAQLFFAPHAIDNSRFATTTKSELRSILKLRSDDILILYAGKFEPVKNPKLLLRAFLELGLPHAHLLFTGDGILKNKLQVQSQYCKKVHFISFQNQSKMPGIYQSCDLFCLPSNSDSWGLAINEAMAAGKAILVSDKVGAAADLVKDENGRIFKHKDLEDLKKNLQDMATNRSDLQQKGKSSLKIIKEWNFEAQVDNILNAISN</sequence>
<protein>
    <submittedName>
        <fullName evidence="2">Glycosyltransferase</fullName>
    </submittedName>
</protein>
<dbReference type="PANTHER" id="PTHR45947">
    <property type="entry name" value="SULFOQUINOVOSYL TRANSFERASE SQD2"/>
    <property type="match status" value="1"/>
</dbReference>
<dbReference type="PANTHER" id="PTHR45947:SF3">
    <property type="entry name" value="SULFOQUINOVOSYL TRANSFERASE SQD2"/>
    <property type="match status" value="1"/>
</dbReference>
<dbReference type="Pfam" id="PF00534">
    <property type="entry name" value="Glycos_transf_1"/>
    <property type="match status" value="1"/>
</dbReference>
<comment type="caution">
    <text evidence="2">The sequence shown here is derived from an EMBL/GenBank/DDBJ whole genome shotgun (WGS) entry which is preliminary data.</text>
</comment>
<evidence type="ECO:0000259" key="1">
    <source>
        <dbReference type="Pfam" id="PF00534"/>
    </source>
</evidence>
<dbReference type="CDD" id="cd03801">
    <property type="entry name" value="GT4_PimA-like"/>
    <property type="match status" value="1"/>
</dbReference>
<dbReference type="Gene3D" id="3.40.50.2000">
    <property type="entry name" value="Glycogen Phosphorylase B"/>
    <property type="match status" value="2"/>
</dbReference>
<dbReference type="OrthoDB" id="9790710at2"/>
<accession>A0A4R0NJE2</accession>
<dbReference type="EMBL" id="SJSL01000002">
    <property type="protein sequence ID" value="TCD00801.1"/>
    <property type="molecule type" value="Genomic_DNA"/>
</dbReference>
<gene>
    <name evidence="2" type="ORF">EZ437_08450</name>
</gene>
<dbReference type="RefSeq" id="WP_131595276.1">
    <property type="nucleotide sequence ID" value="NZ_SJSL01000002.1"/>
</dbReference>
<evidence type="ECO:0000313" key="3">
    <source>
        <dbReference type="Proteomes" id="UP000293347"/>
    </source>
</evidence>
<dbReference type="Proteomes" id="UP000293347">
    <property type="component" value="Unassembled WGS sequence"/>
</dbReference>
<keyword evidence="2" id="KW-0808">Transferase</keyword>
<dbReference type="InterPro" id="IPR050194">
    <property type="entry name" value="Glycosyltransferase_grp1"/>
</dbReference>
<proteinExistence type="predicted"/>
<name>A0A4R0NJE2_9SPHI</name>
<keyword evidence="3" id="KW-1185">Reference proteome</keyword>